<dbReference type="InterPro" id="IPR004358">
    <property type="entry name" value="Sig_transdc_His_kin-like_C"/>
</dbReference>
<dbReference type="AlphaFoldDB" id="A0A9D1IB77"/>
<evidence type="ECO:0000256" key="11">
    <source>
        <dbReference type="SAM" id="Phobius"/>
    </source>
</evidence>
<dbReference type="GO" id="GO:0005886">
    <property type="term" value="C:plasma membrane"/>
    <property type="evidence" value="ECO:0007669"/>
    <property type="project" value="UniProtKB-SubCell"/>
</dbReference>
<organism evidence="14 15">
    <name type="scientific">Candidatus Pullichristensenella excrementigallinarum</name>
    <dbReference type="NCBI Taxonomy" id="2840907"/>
    <lineage>
        <taxon>Bacteria</taxon>
        <taxon>Bacillati</taxon>
        <taxon>Bacillota</taxon>
        <taxon>Clostridia</taxon>
        <taxon>Candidatus Pullichristensenella</taxon>
    </lineage>
</organism>
<evidence type="ECO:0000256" key="8">
    <source>
        <dbReference type="ARBA" id="ARBA00022777"/>
    </source>
</evidence>
<keyword evidence="6" id="KW-0808">Transferase</keyword>
<keyword evidence="11" id="KW-0812">Transmembrane</keyword>
<keyword evidence="8 14" id="KW-0418">Kinase</keyword>
<evidence type="ECO:0000256" key="5">
    <source>
        <dbReference type="ARBA" id="ARBA00022553"/>
    </source>
</evidence>
<keyword evidence="11" id="KW-0472">Membrane</keyword>
<keyword evidence="7" id="KW-0547">Nucleotide-binding</keyword>
<comment type="caution">
    <text evidence="14">The sequence shown here is derived from an EMBL/GenBank/DDBJ whole genome shotgun (WGS) entry which is preliminary data.</text>
</comment>
<dbReference type="GO" id="GO:0005524">
    <property type="term" value="F:ATP binding"/>
    <property type="evidence" value="ECO:0007669"/>
    <property type="project" value="UniProtKB-KW"/>
</dbReference>
<evidence type="ECO:0000313" key="15">
    <source>
        <dbReference type="Proteomes" id="UP000824072"/>
    </source>
</evidence>
<dbReference type="CDD" id="cd00082">
    <property type="entry name" value="HisKA"/>
    <property type="match status" value="1"/>
</dbReference>
<keyword evidence="4" id="KW-1003">Cell membrane</keyword>
<dbReference type="PANTHER" id="PTHR44936:SF10">
    <property type="entry name" value="SENSOR PROTEIN RSTB"/>
    <property type="match status" value="1"/>
</dbReference>
<dbReference type="Pfam" id="PF00512">
    <property type="entry name" value="HisKA"/>
    <property type="match status" value="1"/>
</dbReference>
<feature type="transmembrane region" description="Helical" evidence="11">
    <location>
        <begin position="24"/>
        <end position="46"/>
    </location>
</feature>
<feature type="domain" description="Histidine kinase" evidence="12">
    <location>
        <begin position="196"/>
        <end position="405"/>
    </location>
</feature>
<dbReference type="Gene3D" id="6.10.340.10">
    <property type="match status" value="1"/>
</dbReference>
<dbReference type="InterPro" id="IPR003661">
    <property type="entry name" value="HisK_dim/P_dom"/>
</dbReference>
<keyword evidence="10" id="KW-0902">Two-component regulatory system</keyword>
<dbReference type="InterPro" id="IPR003660">
    <property type="entry name" value="HAMP_dom"/>
</dbReference>
<feature type="transmembrane region" description="Helical" evidence="11">
    <location>
        <begin position="106"/>
        <end position="127"/>
    </location>
</feature>
<dbReference type="EMBL" id="DVMU01000095">
    <property type="protein sequence ID" value="HIU33783.1"/>
    <property type="molecule type" value="Genomic_DNA"/>
</dbReference>
<evidence type="ECO:0000256" key="10">
    <source>
        <dbReference type="ARBA" id="ARBA00023012"/>
    </source>
</evidence>
<evidence type="ECO:0000313" key="14">
    <source>
        <dbReference type="EMBL" id="HIU33783.1"/>
    </source>
</evidence>
<reference evidence="14" key="1">
    <citation type="submission" date="2020-10" db="EMBL/GenBank/DDBJ databases">
        <authorList>
            <person name="Gilroy R."/>
        </authorList>
    </citation>
    <scope>NUCLEOTIDE SEQUENCE</scope>
    <source>
        <strain evidence="14">ChiHcec3-11533</strain>
    </source>
</reference>
<evidence type="ECO:0000256" key="6">
    <source>
        <dbReference type="ARBA" id="ARBA00022679"/>
    </source>
</evidence>
<dbReference type="Pfam" id="PF02518">
    <property type="entry name" value="HATPase_c"/>
    <property type="match status" value="1"/>
</dbReference>
<sequence length="407" mass="46313">MEAIKKTCKKGRHPLRNLSLKWSFGLYALGCLAVALALSMSVTLVCSRLSGDLYDRYEREHLADISREGSLLVDGEIVDHLTMYTGNLYSYYTPEDRRLHRLYGRLTILAYPLSFGLSIALSGVVFYRRKLKRPLTQLNQASERIAHGDLDFRVQGENRNEMGRLLDSFETMRSALAENYRNLFRMMEERKSVQAAFAHDLRTPLTVLRGYSDYLRKYYPEKLPPEKVRQTLCTMDQHISRLENYVSLMGKITHLEQTSPHPVPVFLPAFCEKLRKTGIMLCGETCFHMRVEGGGSAAFDPELVERAFENFLSNALRHARSQVLCDVRKEEEFLLLCVEDDGPGFSPEALKRAAEPYFRDGARDGEHFGLGLYICRILAEKHGGALELSNGANGARVSARFRLSPQK</sequence>
<accession>A0A9D1IB77</accession>
<dbReference type="InterPro" id="IPR036890">
    <property type="entry name" value="HATPase_C_sf"/>
</dbReference>
<proteinExistence type="predicted"/>
<dbReference type="SMART" id="SM00387">
    <property type="entry name" value="HATPase_c"/>
    <property type="match status" value="1"/>
</dbReference>
<evidence type="ECO:0000256" key="2">
    <source>
        <dbReference type="ARBA" id="ARBA00004651"/>
    </source>
</evidence>
<evidence type="ECO:0000256" key="3">
    <source>
        <dbReference type="ARBA" id="ARBA00012438"/>
    </source>
</evidence>
<dbReference type="Gene3D" id="1.10.287.130">
    <property type="match status" value="1"/>
</dbReference>
<evidence type="ECO:0000256" key="1">
    <source>
        <dbReference type="ARBA" id="ARBA00000085"/>
    </source>
</evidence>
<gene>
    <name evidence="14" type="ORF">IAB02_04405</name>
</gene>
<dbReference type="EC" id="2.7.13.3" evidence="3"/>
<dbReference type="Pfam" id="PF00672">
    <property type="entry name" value="HAMP"/>
    <property type="match status" value="1"/>
</dbReference>
<keyword evidence="9" id="KW-0067">ATP-binding</keyword>
<dbReference type="Gene3D" id="3.30.565.10">
    <property type="entry name" value="Histidine kinase-like ATPase, C-terminal domain"/>
    <property type="match status" value="1"/>
</dbReference>
<keyword evidence="5" id="KW-0597">Phosphoprotein</keyword>
<reference evidence="14" key="2">
    <citation type="journal article" date="2021" name="PeerJ">
        <title>Extensive microbial diversity within the chicken gut microbiome revealed by metagenomics and culture.</title>
        <authorList>
            <person name="Gilroy R."/>
            <person name="Ravi A."/>
            <person name="Getino M."/>
            <person name="Pursley I."/>
            <person name="Horton D.L."/>
            <person name="Alikhan N.F."/>
            <person name="Baker D."/>
            <person name="Gharbi K."/>
            <person name="Hall N."/>
            <person name="Watson M."/>
            <person name="Adriaenssens E.M."/>
            <person name="Foster-Nyarko E."/>
            <person name="Jarju S."/>
            <person name="Secka A."/>
            <person name="Antonio M."/>
            <person name="Oren A."/>
            <person name="Chaudhuri R.R."/>
            <person name="La Ragione R."/>
            <person name="Hildebrand F."/>
            <person name="Pallen M.J."/>
        </authorList>
    </citation>
    <scope>NUCLEOTIDE SEQUENCE</scope>
    <source>
        <strain evidence="14">ChiHcec3-11533</strain>
    </source>
</reference>
<dbReference type="PANTHER" id="PTHR44936">
    <property type="entry name" value="SENSOR PROTEIN CREC"/>
    <property type="match status" value="1"/>
</dbReference>
<evidence type="ECO:0000259" key="12">
    <source>
        <dbReference type="PROSITE" id="PS50109"/>
    </source>
</evidence>
<feature type="domain" description="HAMP" evidence="13">
    <location>
        <begin position="129"/>
        <end position="181"/>
    </location>
</feature>
<dbReference type="InterPro" id="IPR005467">
    <property type="entry name" value="His_kinase_dom"/>
</dbReference>
<dbReference type="CDD" id="cd06225">
    <property type="entry name" value="HAMP"/>
    <property type="match status" value="1"/>
</dbReference>
<evidence type="ECO:0000259" key="13">
    <source>
        <dbReference type="PROSITE" id="PS50885"/>
    </source>
</evidence>
<comment type="subcellular location">
    <subcellularLocation>
        <location evidence="2">Cell membrane</location>
        <topology evidence="2">Multi-pass membrane protein</topology>
    </subcellularLocation>
</comment>
<dbReference type="InterPro" id="IPR050980">
    <property type="entry name" value="2C_sensor_his_kinase"/>
</dbReference>
<evidence type="ECO:0000256" key="4">
    <source>
        <dbReference type="ARBA" id="ARBA00022475"/>
    </source>
</evidence>
<dbReference type="GO" id="GO:0000155">
    <property type="term" value="F:phosphorelay sensor kinase activity"/>
    <property type="evidence" value="ECO:0007669"/>
    <property type="project" value="InterPro"/>
</dbReference>
<evidence type="ECO:0000256" key="7">
    <source>
        <dbReference type="ARBA" id="ARBA00022741"/>
    </source>
</evidence>
<dbReference type="SUPFAM" id="SSF55874">
    <property type="entry name" value="ATPase domain of HSP90 chaperone/DNA topoisomerase II/histidine kinase"/>
    <property type="match status" value="1"/>
</dbReference>
<dbReference type="Proteomes" id="UP000824072">
    <property type="component" value="Unassembled WGS sequence"/>
</dbReference>
<dbReference type="SUPFAM" id="SSF47384">
    <property type="entry name" value="Homodimeric domain of signal transducing histidine kinase"/>
    <property type="match status" value="1"/>
</dbReference>
<dbReference type="InterPro" id="IPR003594">
    <property type="entry name" value="HATPase_dom"/>
</dbReference>
<dbReference type="PROSITE" id="PS50109">
    <property type="entry name" value="HIS_KIN"/>
    <property type="match status" value="1"/>
</dbReference>
<protein>
    <recommendedName>
        <fullName evidence="3">histidine kinase</fullName>
        <ecNumber evidence="3">2.7.13.3</ecNumber>
    </recommendedName>
</protein>
<comment type="catalytic activity">
    <reaction evidence="1">
        <text>ATP + protein L-histidine = ADP + protein N-phospho-L-histidine.</text>
        <dbReference type="EC" id="2.7.13.3"/>
    </reaction>
</comment>
<dbReference type="PRINTS" id="PR00344">
    <property type="entry name" value="BCTRLSENSOR"/>
</dbReference>
<dbReference type="PROSITE" id="PS50885">
    <property type="entry name" value="HAMP"/>
    <property type="match status" value="1"/>
</dbReference>
<evidence type="ECO:0000256" key="9">
    <source>
        <dbReference type="ARBA" id="ARBA00022840"/>
    </source>
</evidence>
<dbReference type="SMART" id="SM00304">
    <property type="entry name" value="HAMP"/>
    <property type="match status" value="1"/>
</dbReference>
<keyword evidence="11" id="KW-1133">Transmembrane helix</keyword>
<dbReference type="SMART" id="SM00388">
    <property type="entry name" value="HisKA"/>
    <property type="match status" value="1"/>
</dbReference>
<name>A0A9D1IB77_9FIRM</name>
<dbReference type="SUPFAM" id="SSF158472">
    <property type="entry name" value="HAMP domain-like"/>
    <property type="match status" value="1"/>
</dbReference>
<dbReference type="InterPro" id="IPR036097">
    <property type="entry name" value="HisK_dim/P_sf"/>
</dbReference>